<reference evidence="2 3" key="1">
    <citation type="submission" date="2024-04" db="EMBL/GenBank/DDBJ databases">
        <authorList>
            <person name="Waldvogel A.-M."/>
            <person name="Schoenle A."/>
        </authorList>
    </citation>
    <scope>NUCLEOTIDE SEQUENCE [LARGE SCALE GENOMIC DNA]</scope>
</reference>
<accession>A0AAV2L8G0</accession>
<feature type="compositionally biased region" description="Polar residues" evidence="1">
    <location>
        <begin position="1"/>
        <end position="13"/>
    </location>
</feature>
<evidence type="ECO:0000256" key="1">
    <source>
        <dbReference type="SAM" id="MobiDB-lite"/>
    </source>
</evidence>
<gene>
    <name evidence="2" type="ORF">KC01_LOCUS25128</name>
</gene>
<organism evidence="2 3">
    <name type="scientific">Knipowitschia caucasica</name>
    <name type="common">Caucasian dwarf goby</name>
    <name type="synonym">Pomatoschistus caucasicus</name>
    <dbReference type="NCBI Taxonomy" id="637954"/>
    <lineage>
        <taxon>Eukaryota</taxon>
        <taxon>Metazoa</taxon>
        <taxon>Chordata</taxon>
        <taxon>Craniata</taxon>
        <taxon>Vertebrata</taxon>
        <taxon>Euteleostomi</taxon>
        <taxon>Actinopterygii</taxon>
        <taxon>Neopterygii</taxon>
        <taxon>Teleostei</taxon>
        <taxon>Neoteleostei</taxon>
        <taxon>Acanthomorphata</taxon>
        <taxon>Gobiaria</taxon>
        <taxon>Gobiiformes</taxon>
        <taxon>Gobioidei</taxon>
        <taxon>Gobiidae</taxon>
        <taxon>Gobiinae</taxon>
        <taxon>Knipowitschia</taxon>
    </lineage>
</organism>
<dbReference type="AlphaFoldDB" id="A0AAV2L8G0"/>
<protein>
    <submittedName>
        <fullName evidence="2">Uncharacterized protein</fullName>
    </submittedName>
</protein>
<dbReference type="EMBL" id="OZ035843">
    <property type="protein sequence ID" value="CAL1596452.1"/>
    <property type="molecule type" value="Genomic_DNA"/>
</dbReference>
<evidence type="ECO:0000313" key="2">
    <source>
        <dbReference type="EMBL" id="CAL1596452.1"/>
    </source>
</evidence>
<evidence type="ECO:0000313" key="3">
    <source>
        <dbReference type="Proteomes" id="UP001497482"/>
    </source>
</evidence>
<sequence>MIESPSGASSNMKVKTRADGGSPGAGLGQALSAHTGLNARCPLLIRPPPRAVIETNPREIPERVSDGPLGIQHGRRG</sequence>
<feature type="region of interest" description="Disordered" evidence="1">
    <location>
        <begin position="56"/>
        <end position="77"/>
    </location>
</feature>
<keyword evidence="3" id="KW-1185">Reference proteome</keyword>
<proteinExistence type="predicted"/>
<dbReference type="Proteomes" id="UP001497482">
    <property type="component" value="Chromosome 21"/>
</dbReference>
<name>A0AAV2L8G0_KNICA</name>
<feature type="region of interest" description="Disordered" evidence="1">
    <location>
        <begin position="1"/>
        <end position="31"/>
    </location>
</feature>
<feature type="compositionally biased region" description="Basic and acidic residues" evidence="1">
    <location>
        <begin position="56"/>
        <end position="65"/>
    </location>
</feature>